<protein>
    <submittedName>
        <fullName evidence="1">Uncharacterized protein</fullName>
    </submittedName>
</protein>
<dbReference type="RefSeq" id="WP_193746040.1">
    <property type="nucleotide sequence ID" value="NZ_CP118101.1"/>
</dbReference>
<evidence type="ECO:0000313" key="1">
    <source>
        <dbReference type="EMBL" id="WDH83946.1"/>
    </source>
</evidence>
<dbReference type="Proteomes" id="UP001220962">
    <property type="component" value="Chromosome"/>
</dbReference>
<gene>
    <name evidence="1" type="ORF">PUW23_06950</name>
    <name evidence="2" type="ORF">PUW25_06475</name>
</gene>
<dbReference type="AlphaFoldDB" id="A0AAX3N270"/>
<dbReference type="EMBL" id="CP118101">
    <property type="protein sequence ID" value="WDH83946.1"/>
    <property type="molecule type" value="Genomic_DNA"/>
</dbReference>
<evidence type="ECO:0000313" key="2">
    <source>
        <dbReference type="EMBL" id="WDI03598.1"/>
    </source>
</evidence>
<sequence length="48" mass="5318">MRITFLYSRLSACWMSGKCRIKGVTPQRESVLKSLGGNVISVKKSSIT</sequence>
<dbReference type="Proteomes" id="UP001221519">
    <property type="component" value="Chromosome"/>
</dbReference>
<reference evidence="1 4" key="1">
    <citation type="submission" date="2023-02" db="EMBL/GenBank/DDBJ databases">
        <title>Pathogen: clinical or host-associated sample.</title>
        <authorList>
            <person name="Hergert J."/>
            <person name="Casey R."/>
            <person name="Wagner J."/>
            <person name="Young E.L."/>
            <person name="Oakeson K.F."/>
        </authorList>
    </citation>
    <scope>NUCLEOTIDE SEQUENCE</scope>
    <source>
        <strain evidence="2 4">2022CK-00829</strain>
        <strain evidence="1">2022CK-00830</strain>
    </source>
</reference>
<dbReference type="EMBL" id="CP118108">
    <property type="protein sequence ID" value="WDI03598.1"/>
    <property type="molecule type" value="Genomic_DNA"/>
</dbReference>
<organism evidence="1 3">
    <name type="scientific">Paenibacillus urinalis</name>
    <dbReference type="NCBI Taxonomy" id="521520"/>
    <lineage>
        <taxon>Bacteria</taxon>
        <taxon>Bacillati</taxon>
        <taxon>Bacillota</taxon>
        <taxon>Bacilli</taxon>
        <taxon>Bacillales</taxon>
        <taxon>Paenibacillaceae</taxon>
        <taxon>Paenibacillus</taxon>
    </lineage>
</organism>
<proteinExistence type="predicted"/>
<accession>A0AAX3N270</accession>
<name>A0AAX3N270_9BACL</name>
<evidence type="ECO:0000313" key="4">
    <source>
        <dbReference type="Proteomes" id="UP001221519"/>
    </source>
</evidence>
<keyword evidence="4" id="KW-1185">Reference proteome</keyword>
<evidence type="ECO:0000313" key="3">
    <source>
        <dbReference type="Proteomes" id="UP001220962"/>
    </source>
</evidence>